<feature type="region of interest" description="Disordered" evidence="3">
    <location>
        <begin position="282"/>
        <end position="328"/>
    </location>
</feature>
<dbReference type="Pfam" id="PF08636">
    <property type="entry name" value="Pkr1"/>
    <property type="match status" value="1"/>
</dbReference>
<feature type="compositionally biased region" description="Basic and acidic residues" evidence="3">
    <location>
        <begin position="80"/>
        <end position="96"/>
    </location>
</feature>
<feature type="transmembrane region" description="Helical" evidence="4">
    <location>
        <begin position="48"/>
        <end position="66"/>
    </location>
</feature>
<dbReference type="InterPro" id="IPR034102">
    <property type="entry name" value="Sm_D1"/>
</dbReference>
<feature type="compositionally biased region" description="Acidic residues" evidence="3">
    <location>
        <begin position="106"/>
        <end position="122"/>
    </location>
</feature>
<evidence type="ECO:0000256" key="3">
    <source>
        <dbReference type="SAM" id="MobiDB-lite"/>
    </source>
</evidence>
<evidence type="ECO:0000256" key="4">
    <source>
        <dbReference type="SAM" id="Phobius"/>
    </source>
</evidence>
<reference evidence="6" key="1">
    <citation type="submission" date="2022-10" db="EMBL/GenBank/DDBJ databases">
        <title>Culturing micro-colonial fungi from biological soil crusts in the Mojave desert and describing Neophaeococcomyces mojavensis, and introducing the new genera and species Taxawa tesnikishii.</title>
        <authorList>
            <person name="Kurbessoian T."/>
            <person name="Stajich J.E."/>
        </authorList>
    </citation>
    <scope>NUCLEOTIDE SEQUENCE</scope>
    <source>
        <strain evidence="6">TK_1</strain>
    </source>
</reference>
<sequence>MASFFEDLWTSVFTPGPTPTLLIATNAAFAALQAVLFALLIATYSIHFAILSFLTAGLWWAINWFAAELRAAQAKEEEAKRIRESEKERRSPKPDQKMPVGRGEGESEGMDSGDDTEVDNDAEEKHGSKRPSGHDELLRPLPTPPSGRIESRYAPLGGLQMGSGSSGMATGFLMKCANETVTIELKNGTDPKIHTPTDPPRASGPAQSHRTRATLPPATGAHRTIIHGTIASVSPQMNTALRTVKMTPKGRDPVSLDTINIRGSTIRYFILPDSLPLDTLLIDDAPKPKNKARKEAADRGGRGGRGGPRGRGRGMGRGRGRGGGGRGF</sequence>
<evidence type="ECO:0000313" key="6">
    <source>
        <dbReference type="EMBL" id="KAJ9666443.1"/>
    </source>
</evidence>
<dbReference type="InterPro" id="IPR013945">
    <property type="entry name" value="Pkr1"/>
</dbReference>
<dbReference type="Proteomes" id="UP001172684">
    <property type="component" value="Unassembled WGS sequence"/>
</dbReference>
<keyword evidence="4" id="KW-1133">Transmembrane helix</keyword>
<dbReference type="InterPro" id="IPR027141">
    <property type="entry name" value="LSm4/Sm_D1/D3"/>
</dbReference>
<dbReference type="InterPro" id="IPR001163">
    <property type="entry name" value="Sm_dom_euk/arc"/>
</dbReference>
<accession>A0ABQ9P0P4</accession>
<dbReference type="SUPFAM" id="SSF50182">
    <property type="entry name" value="Sm-like ribonucleoproteins"/>
    <property type="match status" value="1"/>
</dbReference>
<dbReference type="Pfam" id="PF01423">
    <property type="entry name" value="LSM"/>
    <property type="match status" value="1"/>
</dbReference>
<keyword evidence="7" id="KW-1185">Reference proteome</keyword>
<proteinExistence type="predicted"/>
<gene>
    <name evidence="6" type="primary">PKR1</name>
    <name evidence="6" type="ORF">H2201_003365</name>
</gene>
<organism evidence="6 7">
    <name type="scientific">Coniosporium apollinis</name>
    <dbReference type="NCBI Taxonomy" id="61459"/>
    <lineage>
        <taxon>Eukaryota</taxon>
        <taxon>Fungi</taxon>
        <taxon>Dikarya</taxon>
        <taxon>Ascomycota</taxon>
        <taxon>Pezizomycotina</taxon>
        <taxon>Dothideomycetes</taxon>
        <taxon>Dothideomycetes incertae sedis</taxon>
        <taxon>Coniosporium</taxon>
    </lineage>
</organism>
<feature type="compositionally biased region" description="Basic residues" evidence="3">
    <location>
        <begin position="308"/>
        <end position="320"/>
    </location>
</feature>
<name>A0ABQ9P0P4_9PEZI</name>
<keyword evidence="4" id="KW-0812">Transmembrane</keyword>
<evidence type="ECO:0000259" key="5">
    <source>
        <dbReference type="Pfam" id="PF01423"/>
    </source>
</evidence>
<evidence type="ECO:0000256" key="1">
    <source>
        <dbReference type="ARBA" id="ARBA00004123"/>
    </source>
</evidence>
<keyword evidence="2" id="KW-0539">Nucleus</keyword>
<protein>
    <submittedName>
        <fullName evidence="6">SMK killer toxin resistance protein</fullName>
    </submittedName>
</protein>
<feature type="region of interest" description="Disordered" evidence="3">
    <location>
        <begin position="186"/>
        <end position="214"/>
    </location>
</feature>
<dbReference type="EMBL" id="JAPDRL010000019">
    <property type="protein sequence ID" value="KAJ9666443.1"/>
    <property type="molecule type" value="Genomic_DNA"/>
</dbReference>
<evidence type="ECO:0000313" key="7">
    <source>
        <dbReference type="Proteomes" id="UP001172684"/>
    </source>
</evidence>
<dbReference type="InterPro" id="IPR010920">
    <property type="entry name" value="LSM_dom_sf"/>
</dbReference>
<keyword evidence="4" id="KW-0472">Membrane</keyword>
<dbReference type="PANTHER" id="PTHR23338">
    <property type="entry name" value="SMALL NUCLEAR RIBONUCLEOPROTEIN SM"/>
    <property type="match status" value="1"/>
</dbReference>
<dbReference type="Gene3D" id="2.30.30.100">
    <property type="match status" value="1"/>
</dbReference>
<feature type="domain" description="Sm" evidence="5">
    <location>
        <begin position="225"/>
        <end position="270"/>
    </location>
</feature>
<evidence type="ECO:0000256" key="2">
    <source>
        <dbReference type="ARBA" id="ARBA00023242"/>
    </source>
</evidence>
<comment type="caution">
    <text evidence="6">The sequence shown here is derived from an EMBL/GenBank/DDBJ whole genome shotgun (WGS) entry which is preliminary data.</text>
</comment>
<feature type="transmembrane region" description="Helical" evidence="4">
    <location>
        <begin position="20"/>
        <end position="41"/>
    </location>
</feature>
<feature type="region of interest" description="Disordered" evidence="3">
    <location>
        <begin position="80"/>
        <end position="157"/>
    </location>
</feature>
<dbReference type="CDD" id="cd01724">
    <property type="entry name" value="Sm_D1"/>
    <property type="match status" value="1"/>
</dbReference>
<comment type="subcellular location">
    <subcellularLocation>
        <location evidence="1">Nucleus</location>
    </subcellularLocation>
</comment>